<feature type="domain" description="DUF4124" evidence="3">
    <location>
        <begin position="9"/>
        <end position="56"/>
    </location>
</feature>
<protein>
    <recommendedName>
        <fullName evidence="3">DUF4124 domain-containing protein</fullName>
    </recommendedName>
</protein>
<name>A0A1H0K2H1_9PSED</name>
<dbReference type="EMBL" id="FNIJ01000012">
    <property type="protein sequence ID" value="SDO49952.1"/>
    <property type="molecule type" value="Genomic_DNA"/>
</dbReference>
<proteinExistence type="predicted"/>
<feature type="signal peptide" evidence="2">
    <location>
        <begin position="1"/>
        <end position="18"/>
    </location>
</feature>
<feature type="region of interest" description="Disordered" evidence="1">
    <location>
        <begin position="161"/>
        <end position="199"/>
    </location>
</feature>
<dbReference type="Proteomes" id="UP000242957">
    <property type="component" value="Unassembled WGS sequence"/>
</dbReference>
<dbReference type="RefSeq" id="WP_084311756.1">
    <property type="nucleotide sequence ID" value="NZ_FNIJ01000012.1"/>
</dbReference>
<gene>
    <name evidence="4" type="ORF">SAMN05216193_11211</name>
</gene>
<dbReference type="STRING" id="198616.SAMN05216193_11211"/>
<accession>A0A1H0K2H1</accession>
<feature type="compositionally biased region" description="Pro residues" evidence="1">
    <location>
        <begin position="173"/>
        <end position="199"/>
    </location>
</feature>
<evidence type="ECO:0000256" key="2">
    <source>
        <dbReference type="SAM" id="SignalP"/>
    </source>
</evidence>
<organism evidence="4 5">
    <name type="scientific">Pseudomonas jinjuensis</name>
    <dbReference type="NCBI Taxonomy" id="198616"/>
    <lineage>
        <taxon>Bacteria</taxon>
        <taxon>Pseudomonadati</taxon>
        <taxon>Pseudomonadota</taxon>
        <taxon>Gammaproteobacteria</taxon>
        <taxon>Pseudomonadales</taxon>
        <taxon>Pseudomonadaceae</taxon>
        <taxon>Pseudomonas</taxon>
    </lineage>
</organism>
<dbReference type="OrthoDB" id="7062774at2"/>
<evidence type="ECO:0000313" key="5">
    <source>
        <dbReference type="Proteomes" id="UP000242957"/>
    </source>
</evidence>
<keyword evidence="2" id="KW-0732">Signal</keyword>
<sequence>MRPFIALIALALTLPASAATIYKYTDANGNTVFTSHPPEGVNATEMEAPPAPVVGTRLPAGMPSTAEPASEAHYRVLALTNLPSEEALRANNGTFSVEVALQPRLAPGHRLQMLLDGRPYGSPSNETLFTLTNIDRGDHTLAVQVLSGSQVVQSSAAVALTVQRTSTNSPTRRPAPPPPPKPPAPAPAPKPAPPSGGIR</sequence>
<evidence type="ECO:0000313" key="4">
    <source>
        <dbReference type="EMBL" id="SDO49952.1"/>
    </source>
</evidence>
<reference evidence="5" key="1">
    <citation type="submission" date="2016-10" db="EMBL/GenBank/DDBJ databases">
        <authorList>
            <person name="Varghese N."/>
            <person name="Submissions S."/>
        </authorList>
    </citation>
    <scope>NUCLEOTIDE SEQUENCE [LARGE SCALE GENOMIC DNA]</scope>
    <source>
        <strain evidence="5">JCM 21621</strain>
    </source>
</reference>
<dbReference type="AlphaFoldDB" id="A0A1H0K2H1"/>
<dbReference type="InterPro" id="IPR025392">
    <property type="entry name" value="DUF4124"/>
</dbReference>
<dbReference type="Pfam" id="PF13511">
    <property type="entry name" value="DUF4124"/>
    <property type="match status" value="1"/>
</dbReference>
<feature type="chain" id="PRO_5017306296" description="DUF4124 domain-containing protein" evidence="2">
    <location>
        <begin position="19"/>
        <end position="199"/>
    </location>
</feature>
<evidence type="ECO:0000259" key="3">
    <source>
        <dbReference type="Pfam" id="PF13511"/>
    </source>
</evidence>
<evidence type="ECO:0000256" key="1">
    <source>
        <dbReference type="SAM" id="MobiDB-lite"/>
    </source>
</evidence>
<keyword evidence="5" id="KW-1185">Reference proteome</keyword>